<organism evidence="1 2">
    <name type="scientific">Bauhinia variegata</name>
    <name type="common">Purple orchid tree</name>
    <name type="synonym">Phanera variegata</name>
    <dbReference type="NCBI Taxonomy" id="167791"/>
    <lineage>
        <taxon>Eukaryota</taxon>
        <taxon>Viridiplantae</taxon>
        <taxon>Streptophyta</taxon>
        <taxon>Embryophyta</taxon>
        <taxon>Tracheophyta</taxon>
        <taxon>Spermatophyta</taxon>
        <taxon>Magnoliopsida</taxon>
        <taxon>eudicotyledons</taxon>
        <taxon>Gunneridae</taxon>
        <taxon>Pentapetalae</taxon>
        <taxon>rosids</taxon>
        <taxon>fabids</taxon>
        <taxon>Fabales</taxon>
        <taxon>Fabaceae</taxon>
        <taxon>Cercidoideae</taxon>
        <taxon>Cercideae</taxon>
        <taxon>Bauhiniinae</taxon>
        <taxon>Bauhinia</taxon>
    </lineage>
</organism>
<proteinExistence type="predicted"/>
<reference evidence="1 2" key="1">
    <citation type="journal article" date="2022" name="DNA Res.">
        <title>Chromosomal-level genome assembly of the orchid tree Bauhinia variegata (Leguminosae; Cercidoideae) supports the allotetraploid origin hypothesis of Bauhinia.</title>
        <authorList>
            <person name="Zhong Y."/>
            <person name="Chen Y."/>
            <person name="Zheng D."/>
            <person name="Pang J."/>
            <person name="Liu Y."/>
            <person name="Luo S."/>
            <person name="Meng S."/>
            <person name="Qian L."/>
            <person name="Wei D."/>
            <person name="Dai S."/>
            <person name="Zhou R."/>
        </authorList>
    </citation>
    <scope>NUCLEOTIDE SEQUENCE [LARGE SCALE GENOMIC DNA]</scope>
    <source>
        <strain evidence="1">BV-YZ2020</strain>
    </source>
</reference>
<dbReference type="EMBL" id="CM039427">
    <property type="protein sequence ID" value="KAI4353098.1"/>
    <property type="molecule type" value="Genomic_DNA"/>
</dbReference>
<comment type="caution">
    <text evidence="1">The sequence shown here is derived from an EMBL/GenBank/DDBJ whole genome shotgun (WGS) entry which is preliminary data.</text>
</comment>
<accession>A0ACB9PX76</accession>
<evidence type="ECO:0000313" key="1">
    <source>
        <dbReference type="EMBL" id="KAI4353098.1"/>
    </source>
</evidence>
<name>A0ACB9PX76_BAUVA</name>
<sequence>TSSTFKDGDLIEELEICEKIESELGSISGQRQLHGQHQNHHQTGSETQTQPMHVD</sequence>
<dbReference type="Proteomes" id="UP000828941">
    <property type="component" value="Chromosome 2"/>
</dbReference>
<feature type="non-terminal residue" evidence="1">
    <location>
        <position position="1"/>
    </location>
</feature>
<evidence type="ECO:0000313" key="2">
    <source>
        <dbReference type="Proteomes" id="UP000828941"/>
    </source>
</evidence>
<keyword evidence="2" id="KW-1185">Reference proteome</keyword>
<gene>
    <name evidence="1" type="ORF">L6164_002072</name>
</gene>
<protein>
    <submittedName>
        <fullName evidence="1">Uncharacterized protein</fullName>
    </submittedName>
</protein>